<feature type="compositionally biased region" description="Polar residues" evidence="4">
    <location>
        <begin position="643"/>
        <end position="660"/>
    </location>
</feature>
<name>A0A166HDU7_9AGAM</name>
<dbReference type="EMBL" id="KV428012">
    <property type="protein sequence ID" value="KZT42609.1"/>
    <property type="molecule type" value="Genomic_DNA"/>
</dbReference>
<gene>
    <name evidence="6" type="ORF">SISSUDRAFT_895133</name>
</gene>
<feature type="domain" description="Alpha/beta hydrolase fold-3" evidence="5">
    <location>
        <begin position="212"/>
        <end position="420"/>
    </location>
</feature>
<feature type="region of interest" description="Disordered" evidence="4">
    <location>
        <begin position="485"/>
        <end position="564"/>
    </location>
</feature>
<evidence type="ECO:0000256" key="4">
    <source>
        <dbReference type="SAM" id="MobiDB-lite"/>
    </source>
</evidence>
<feature type="region of interest" description="Disordered" evidence="4">
    <location>
        <begin position="583"/>
        <end position="660"/>
    </location>
</feature>
<dbReference type="PANTHER" id="PTHR48081:SF26">
    <property type="entry name" value="ALPHA_BETA HYDROLASE FOLD-3 DOMAIN-CONTAINING PROTEIN"/>
    <property type="match status" value="1"/>
</dbReference>
<dbReference type="InterPro" id="IPR050300">
    <property type="entry name" value="GDXG_lipolytic_enzyme"/>
</dbReference>
<keyword evidence="2" id="KW-0378">Hydrolase</keyword>
<dbReference type="GO" id="GO:0016787">
    <property type="term" value="F:hydrolase activity"/>
    <property type="evidence" value="ECO:0007669"/>
    <property type="project" value="UniProtKB-KW"/>
</dbReference>
<evidence type="ECO:0000256" key="2">
    <source>
        <dbReference type="ARBA" id="ARBA00022801"/>
    </source>
</evidence>
<dbReference type="Proteomes" id="UP000076798">
    <property type="component" value="Unassembled WGS sequence"/>
</dbReference>
<dbReference type="InterPro" id="IPR029058">
    <property type="entry name" value="AB_hydrolase_fold"/>
</dbReference>
<feature type="compositionally biased region" description="Low complexity" evidence="4">
    <location>
        <begin position="583"/>
        <end position="611"/>
    </location>
</feature>
<evidence type="ECO:0000259" key="5">
    <source>
        <dbReference type="Pfam" id="PF07859"/>
    </source>
</evidence>
<feature type="active site" evidence="3">
    <location>
        <position position="286"/>
    </location>
</feature>
<accession>A0A166HDU7</accession>
<reference evidence="6 7" key="1">
    <citation type="journal article" date="2016" name="Mol. Biol. Evol.">
        <title>Comparative Genomics of Early-Diverging Mushroom-Forming Fungi Provides Insights into the Origins of Lignocellulose Decay Capabilities.</title>
        <authorList>
            <person name="Nagy L.G."/>
            <person name="Riley R."/>
            <person name="Tritt A."/>
            <person name="Adam C."/>
            <person name="Daum C."/>
            <person name="Floudas D."/>
            <person name="Sun H."/>
            <person name="Yadav J.S."/>
            <person name="Pangilinan J."/>
            <person name="Larsson K.H."/>
            <person name="Matsuura K."/>
            <person name="Barry K."/>
            <person name="Labutti K."/>
            <person name="Kuo R."/>
            <person name="Ohm R.A."/>
            <person name="Bhattacharya S.S."/>
            <person name="Shirouzu T."/>
            <person name="Yoshinaga Y."/>
            <person name="Martin F.M."/>
            <person name="Grigoriev I.V."/>
            <person name="Hibbett D.S."/>
        </authorList>
    </citation>
    <scope>NUCLEOTIDE SEQUENCE [LARGE SCALE GENOMIC DNA]</scope>
    <source>
        <strain evidence="6 7">HHB10207 ss-3</strain>
    </source>
</reference>
<dbReference type="STRING" id="1314776.A0A166HDU7"/>
<evidence type="ECO:0000256" key="3">
    <source>
        <dbReference type="PROSITE-ProRule" id="PRU10038"/>
    </source>
</evidence>
<feature type="compositionally biased region" description="Polar residues" evidence="4">
    <location>
        <begin position="548"/>
        <end position="557"/>
    </location>
</feature>
<organism evidence="6 7">
    <name type="scientific">Sistotremastrum suecicum HHB10207 ss-3</name>
    <dbReference type="NCBI Taxonomy" id="1314776"/>
    <lineage>
        <taxon>Eukaryota</taxon>
        <taxon>Fungi</taxon>
        <taxon>Dikarya</taxon>
        <taxon>Basidiomycota</taxon>
        <taxon>Agaricomycotina</taxon>
        <taxon>Agaricomycetes</taxon>
        <taxon>Sistotremastrales</taxon>
        <taxon>Sistotremastraceae</taxon>
        <taxon>Sistotremastrum</taxon>
    </lineage>
</organism>
<sequence length="660" mass="73359">MASLYSLLFGDDPPQPVQPPRAPMNSSLSLLLSHYDNPGVTPPSARMDPQLEQRSRATMRLRDFWKLGAFFAVKTTDMTRAFVSHHIWGPKRKSWGIEMTMISSFMRNAGNHSQLTDVTTLRALMQLVGLVPVSSDALVTPVTFRVRKRSLRGFLAEFDAAETGSRYLQGEWVVGKKVWQRLQTEWRAAQSRSSHQSRHSKDKNRLKERVTLFLHGGAYFMMSPATHRVITIALSKYTESRVFAIDYRLAPETRFPGPLHDAVLAYLRLIEDLHIPPENILVAGDSAGGGLALALLMYLRDNQYPLPAGAILMSPWVDLTMSCDSWDSNSEFDVVPIPPDPADHLNPVLCYLGRQGMEKYLTHPYASPLFGDFRGLPALLIQAGEAEVLRDEITLLAHKAALSGVEVRHELYEDAVHVFQMFPFLDASRKSLLSCRDFVQNVLPLHQVKSPRSLDRVTETNIDSEINNERSRLVSGVGEIELPSAPSFEVLAQEETSDSSDEDTEEHPSWIAYSPVTPEGVLNDDVQTAEPHDHNLPSAPSPSSPDSEQTQVASWHSGSPKRNHYRHATSSLILPSNLSLSLSHLPPSRSQPTSPILSSPRPRPLSVASSAQLAPTPTIRTSHRDVSHPDITSLCKSWAESGPANQTTKFMPQSETESPF</sequence>
<evidence type="ECO:0000256" key="1">
    <source>
        <dbReference type="ARBA" id="ARBA00010515"/>
    </source>
</evidence>
<evidence type="ECO:0000313" key="6">
    <source>
        <dbReference type="EMBL" id="KZT42609.1"/>
    </source>
</evidence>
<evidence type="ECO:0000313" key="7">
    <source>
        <dbReference type="Proteomes" id="UP000076798"/>
    </source>
</evidence>
<feature type="compositionally biased region" description="Acidic residues" evidence="4">
    <location>
        <begin position="495"/>
        <end position="505"/>
    </location>
</feature>
<proteinExistence type="inferred from homology"/>
<dbReference type="PROSITE" id="PS01174">
    <property type="entry name" value="LIPASE_GDXG_SER"/>
    <property type="match status" value="1"/>
</dbReference>
<keyword evidence="7" id="KW-1185">Reference proteome</keyword>
<comment type="similarity">
    <text evidence="1">Belongs to the 'GDXG' lipolytic enzyme family.</text>
</comment>
<dbReference type="InterPro" id="IPR033140">
    <property type="entry name" value="Lipase_GDXG_put_SER_AS"/>
</dbReference>
<dbReference type="SUPFAM" id="SSF53474">
    <property type="entry name" value="alpha/beta-Hydrolases"/>
    <property type="match status" value="1"/>
</dbReference>
<dbReference type="AlphaFoldDB" id="A0A166HDU7"/>
<dbReference type="Gene3D" id="3.40.50.1820">
    <property type="entry name" value="alpha/beta hydrolase"/>
    <property type="match status" value="1"/>
</dbReference>
<dbReference type="PANTHER" id="PTHR48081">
    <property type="entry name" value="AB HYDROLASE SUPERFAMILY PROTEIN C4A8.06C"/>
    <property type="match status" value="1"/>
</dbReference>
<protein>
    <recommendedName>
        <fullName evidence="5">Alpha/beta hydrolase fold-3 domain-containing protein</fullName>
    </recommendedName>
</protein>
<dbReference type="InterPro" id="IPR013094">
    <property type="entry name" value="AB_hydrolase_3"/>
</dbReference>
<dbReference type="OrthoDB" id="408631at2759"/>
<dbReference type="FunFam" id="3.40.50.1820:FF:000252">
    <property type="entry name" value="Related to calmodulin-dependent protein kinase"/>
    <property type="match status" value="1"/>
</dbReference>
<dbReference type="Pfam" id="PF07859">
    <property type="entry name" value="Abhydrolase_3"/>
    <property type="match status" value="1"/>
</dbReference>